<sequence length="163" mass="17665">MTPDRETLAEAAGVLNDAERVTILGGAGCEGCHDEVMALAGREKPDGGFADRLTQHYRRVRAHLDAPAEARPHDAPMRPQHVAAAVDRPAEGDTIFAADVGTPTVWAARHLTMNGHRQLIGSFNQASWPTRCRRPSARRRPRAGGGRWWHRAGTAGSACCWAT</sequence>
<dbReference type="SUPFAM" id="SSF52518">
    <property type="entry name" value="Thiamin diphosphate-binding fold (THDP-binding)"/>
    <property type="match status" value="1"/>
</dbReference>
<keyword evidence="2" id="KW-1185">Reference proteome</keyword>
<dbReference type="InterPro" id="IPR029035">
    <property type="entry name" value="DHS-like_NAD/FAD-binding_dom"/>
</dbReference>
<reference evidence="2" key="1">
    <citation type="journal article" date="2019" name="Int. J. Syst. Evol. Microbiol.">
        <title>The Global Catalogue of Microorganisms (GCM) 10K type strain sequencing project: providing services to taxonomists for standard genome sequencing and annotation.</title>
        <authorList>
            <consortium name="The Broad Institute Genomics Platform"/>
            <consortium name="The Broad Institute Genome Sequencing Center for Infectious Disease"/>
            <person name="Wu L."/>
            <person name="Ma J."/>
        </authorList>
    </citation>
    <scope>NUCLEOTIDE SEQUENCE [LARGE SCALE GENOMIC DNA]</scope>
    <source>
        <strain evidence="2">JCM 17589</strain>
    </source>
</reference>
<dbReference type="RefSeq" id="WP_346155510.1">
    <property type="nucleotide sequence ID" value="NZ_BAABBU010000005.1"/>
</dbReference>
<dbReference type="EMBL" id="BAABBU010000005">
    <property type="protein sequence ID" value="GAA4125843.1"/>
    <property type="molecule type" value="Genomic_DNA"/>
</dbReference>
<dbReference type="InterPro" id="IPR029061">
    <property type="entry name" value="THDP-binding"/>
</dbReference>
<dbReference type="PANTHER" id="PTHR42981:SF2">
    <property type="entry name" value="PYRUVATE DEHYDROGENASE [UBIQUINONE]"/>
    <property type="match status" value="1"/>
</dbReference>
<dbReference type="PANTHER" id="PTHR42981">
    <property type="entry name" value="PYRUVATE DEHYDROGENASE [UBIQUINONE]"/>
    <property type="match status" value="1"/>
</dbReference>
<name>A0ABP7XUA6_9ACTN</name>
<dbReference type="Gene3D" id="3.40.50.1220">
    <property type="entry name" value="TPP-binding domain"/>
    <property type="match status" value="1"/>
</dbReference>
<evidence type="ECO:0000313" key="2">
    <source>
        <dbReference type="Proteomes" id="UP001501845"/>
    </source>
</evidence>
<dbReference type="Proteomes" id="UP001501845">
    <property type="component" value="Unassembled WGS sequence"/>
</dbReference>
<accession>A0ABP7XUA6</accession>
<dbReference type="InterPro" id="IPR047211">
    <property type="entry name" value="POXB-like"/>
</dbReference>
<evidence type="ECO:0000313" key="1">
    <source>
        <dbReference type="EMBL" id="GAA4125843.1"/>
    </source>
</evidence>
<dbReference type="Gene3D" id="3.40.50.970">
    <property type="match status" value="1"/>
</dbReference>
<proteinExistence type="predicted"/>
<dbReference type="SUPFAM" id="SSF52467">
    <property type="entry name" value="DHS-like NAD/FAD-binding domain"/>
    <property type="match status" value="1"/>
</dbReference>
<organism evidence="1 2">
    <name type="scientific">Streptomyces tunisiensis</name>
    <dbReference type="NCBI Taxonomy" id="948699"/>
    <lineage>
        <taxon>Bacteria</taxon>
        <taxon>Bacillati</taxon>
        <taxon>Actinomycetota</taxon>
        <taxon>Actinomycetes</taxon>
        <taxon>Kitasatosporales</taxon>
        <taxon>Streptomycetaceae</taxon>
        <taxon>Streptomyces</taxon>
    </lineage>
</organism>
<gene>
    <name evidence="1" type="ORF">GCM10022285_09540</name>
</gene>
<comment type="caution">
    <text evidence="1">The sequence shown here is derived from an EMBL/GenBank/DDBJ whole genome shotgun (WGS) entry which is preliminary data.</text>
</comment>
<protein>
    <submittedName>
        <fullName evidence="1">Uncharacterized protein</fullName>
    </submittedName>
</protein>